<evidence type="ECO:0000313" key="3">
    <source>
        <dbReference type="EMBL" id="MDR6234275.1"/>
    </source>
</evidence>
<feature type="coiled-coil region" evidence="1">
    <location>
        <begin position="266"/>
        <end position="293"/>
    </location>
</feature>
<dbReference type="PANTHER" id="PTHR43861">
    <property type="entry name" value="TRANS-ACONITATE 2-METHYLTRANSFERASE-RELATED"/>
    <property type="match status" value="1"/>
</dbReference>
<dbReference type="Proteomes" id="UP001268036">
    <property type="component" value="Unassembled WGS sequence"/>
</dbReference>
<evidence type="ECO:0000256" key="1">
    <source>
        <dbReference type="SAM" id="Coils"/>
    </source>
</evidence>
<dbReference type="RefSeq" id="WP_309757898.1">
    <property type="nucleotide sequence ID" value="NZ_JAVJAF010000001.1"/>
</dbReference>
<evidence type="ECO:0000313" key="4">
    <source>
        <dbReference type="Proteomes" id="UP001268036"/>
    </source>
</evidence>
<dbReference type="GO" id="GO:0008757">
    <property type="term" value="F:S-adenosylmethionine-dependent methyltransferase activity"/>
    <property type="evidence" value="ECO:0007669"/>
    <property type="project" value="InterPro"/>
</dbReference>
<accession>A0AAJ2BK19</accession>
<dbReference type="SUPFAM" id="SSF53335">
    <property type="entry name" value="S-adenosyl-L-methionine-dependent methyltransferases"/>
    <property type="match status" value="1"/>
</dbReference>
<comment type="caution">
    <text evidence="3">The sequence shown here is derived from an EMBL/GenBank/DDBJ whole genome shotgun (WGS) entry which is preliminary data.</text>
</comment>
<organism evidence="3 4">
    <name type="scientific">Pseudomonas oryzihabitans</name>
    <dbReference type="NCBI Taxonomy" id="47885"/>
    <lineage>
        <taxon>Bacteria</taxon>
        <taxon>Pseudomonadati</taxon>
        <taxon>Pseudomonadota</taxon>
        <taxon>Gammaproteobacteria</taxon>
        <taxon>Pseudomonadales</taxon>
        <taxon>Pseudomonadaceae</taxon>
        <taxon>Pseudomonas</taxon>
    </lineage>
</organism>
<gene>
    <name evidence="3" type="ORF">QE440_002016</name>
</gene>
<keyword evidence="3" id="KW-0830">Ubiquinone</keyword>
<dbReference type="Gene3D" id="3.40.50.150">
    <property type="entry name" value="Vaccinia Virus protein VP39"/>
    <property type="match status" value="1"/>
</dbReference>
<dbReference type="AlphaFoldDB" id="A0AAJ2BK19"/>
<evidence type="ECO:0000259" key="2">
    <source>
        <dbReference type="Pfam" id="PF08241"/>
    </source>
</evidence>
<dbReference type="Pfam" id="PF08241">
    <property type="entry name" value="Methyltransf_11"/>
    <property type="match status" value="1"/>
</dbReference>
<feature type="domain" description="Methyltransferase type 11" evidence="2">
    <location>
        <begin position="34"/>
        <end position="128"/>
    </location>
</feature>
<reference evidence="3" key="1">
    <citation type="submission" date="2023-08" db="EMBL/GenBank/DDBJ databases">
        <title>Functional and genomic diversity of the sorghum phyllosphere microbiome.</title>
        <authorList>
            <person name="Shade A."/>
        </authorList>
    </citation>
    <scope>NUCLEOTIDE SEQUENCE</scope>
    <source>
        <strain evidence="3">SORGH_AS_0201</strain>
    </source>
</reference>
<protein>
    <submittedName>
        <fullName evidence="3">Ubiquinone/menaquinone biosynthesis C-methylase UbiE</fullName>
    </submittedName>
</protein>
<dbReference type="InterPro" id="IPR013216">
    <property type="entry name" value="Methyltransf_11"/>
</dbReference>
<dbReference type="CDD" id="cd02440">
    <property type="entry name" value="AdoMet_MTases"/>
    <property type="match status" value="1"/>
</dbReference>
<name>A0AAJ2BK19_9PSED</name>
<proteinExistence type="predicted"/>
<sequence length="336" mass="38129">MERVDNSLMKLRHLREEHEHRYKFAARYAKGKVLDCACGIGYAAKFFLQNGCVTSYVGMDVNSESLAYANKYVIPNATFREGSITKLDIDSDSIDTFVSLETLEHLEFPETALQEISRVLKEDGVFICTVPTDIYERKCSELYGPNPYHVQAFSQQNFADLLSSKFKFVSLAVASQRLVTTIQGINASLELEASLLDESEADRLDGSYVAICSNQELFSISPALYTGMSRIEYDKEAISPLRSSLNNAEELASARWDLILKTEKINQGYKETIESYKKEVEACRALIKDTESLAQKRLDMLIEAETKVSARYSKIPLVKFFLNIAEKFFDRKNTRK</sequence>
<dbReference type="InterPro" id="IPR029063">
    <property type="entry name" value="SAM-dependent_MTases_sf"/>
</dbReference>
<dbReference type="EMBL" id="JAVJAF010000001">
    <property type="protein sequence ID" value="MDR6234275.1"/>
    <property type="molecule type" value="Genomic_DNA"/>
</dbReference>
<keyword evidence="1" id="KW-0175">Coiled coil</keyword>